<dbReference type="EMBL" id="BMWZ01000004">
    <property type="protein sequence ID" value="GGZ82172.1"/>
    <property type="molecule type" value="Genomic_DNA"/>
</dbReference>
<reference evidence="7" key="1">
    <citation type="journal article" date="2014" name="Int. J. Syst. Evol. Microbiol.">
        <title>Complete genome sequence of Corynebacterium casei LMG S-19264T (=DSM 44701T), isolated from a smear-ripened cheese.</title>
        <authorList>
            <consortium name="US DOE Joint Genome Institute (JGI-PGF)"/>
            <person name="Walter F."/>
            <person name="Albersmeier A."/>
            <person name="Kalinowski J."/>
            <person name="Ruckert C."/>
        </authorList>
    </citation>
    <scope>NUCLEOTIDE SEQUENCE</scope>
    <source>
        <strain evidence="7">KCTC 12710</strain>
    </source>
</reference>
<dbReference type="SMART" id="SM00530">
    <property type="entry name" value="HTH_XRE"/>
    <property type="match status" value="1"/>
</dbReference>
<dbReference type="AlphaFoldDB" id="A0A918V9T9"/>
<feature type="transmembrane region" description="Helical" evidence="5">
    <location>
        <begin position="148"/>
        <end position="167"/>
    </location>
</feature>
<feature type="domain" description="HTH cro/C1-type" evidence="6">
    <location>
        <begin position="10"/>
        <end position="64"/>
    </location>
</feature>
<feature type="transmembrane region" description="Helical" evidence="5">
    <location>
        <begin position="121"/>
        <end position="141"/>
    </location>
</feature>
<dbReference type="Pfam" id="PF01381">
    <property type="entry name" value="HTH_3"/>
    <property type="match status" value="1"/>
</dbReference>
<dbReference type="RefSeq" id="WP_189360644.1">
    <property type="nucleotide sequence ID" value="NZ_BMWZ01000004.1"/>
</dbReference>
<evidence type="ECO:0000313" key="8">
    <source>
        <dbReference type="Proteomes" id="UP000636004"/>
    </source>
</evidence>
<sequence length="189" mass="21414">MKSQTLSENLIYQRKLKGYTQEDLSDLTTVGVRTIQRIEKGDVQPHLQTVKLLAKGLNVQVEDLIVLDNPNEEVVKRKWLLLIHGTPFIGLILPFANVLIPLFIWISKAEDNKIYDAHGRAVINFHCTINLLFIISLLLFFPFPGINFFGTGAVFLYGIIVSIMNIMSSLNTPTYNYPLSIPFLKPKTV</sequence>
<dbReference type="InterPro" id="IPR010982">
    <property type="entry name" value="Lambda_DNA-bd_dom_sf"/>
</dbReference>
<dbReference type="InterPro" id="IPR019109">
    <property type="entry name" value="MamF_MmsF"/>
</dbReference>
<evidence type="ECO:0000256" key="2">
    <source>
        <dbReference type="ARBA" id="ARBA00022692"/>
    </source>
</evidence>
<evidence type="ECO:0000256" key="5">
    <source>
        <dbReference type="SAM" id="Phobius"/>
    </source>
</evidence>
<evidence type="ECO:0000256" key="3">
    <source>
        <dbReference type="ARBA" id="ARBA00022989"/>
    </source>
</evidence>
<keyword evidence="3 5" id="KW-1133">Transmembrane helix</keyword>
<dbReference type="PROSITE" id="PS50943">
    <property type="entry name" value="HTH_CROC1"/>
    <property type="match status" value="1"/>
</dbReference>
<evidence type="ECO:0000259" key="6">
    <source>
        <dbReference type="PROSITE" id="PS50943"/>
    </source>
</evidence>
<reference evidence="7" key="2">
    <citation type="submission" date="2020-09" db="EMBL/GenBank/DDBJ databases">
        <authorList>
            <person name="Sun Q."/>
            <person name="Kim S."/>
        </authorList>
    </citation>
    <scope>NUCLEOTIDE SEQUENCE</scope>
    <source>
        <strain evidence="7">KCTC 12710</strain>
    </source>
</reference>
<keyword evidence="4 5" id="KW-0472">Membrane</keyword>
<protein>
    <recommendedName>
        <fullName evidence="6">HTH cro/C1-type domain-containing protein</fullName>
    </recommendedName>
</protein>
<accession>A0A918V9T9</accession>
<keyword evidence="2 5" id="KW-0812">Transmembrane</keyword>
<dbReference type="Gene3D" id="1.10.260.40">
    <property type="entry name" value="lambda repressor-like DNA-binding domains"/>
    <property type="match status" value="1"/>
</dbReference>
<dbReference type="CDD" id="cd00093">
    <property type="entry name" value="HTH_XRE"/>
    <property type="match status" value="1"/>
</dbReference>
<evidence type="ECO:0000256" key="4">
    <source>
        <dbReference type="ARBA" id="ARBA00023136"/>
    </source>
</evidence>
<proteinExistence type="predicted"/>
<name>A0A918V9T9_9FLAO</name>
<feature type="transmembrane region" description="Helical" evidence="5">
    <location>
        <begin position="79"/>
        <end position="106"/>
    </location>
</feature>
<evidence type="ECO:0000313" key="7">
    <source>
        <dbReference type="EMBL" id="GGZ82172.1"/>
    </source>
</evidence>
<evidence type="ECO:0000256" key="1">
    <source>
        <dbReference type="ARBA" id="ARBA00004141"/>
    </source>
</evidence>
<dbReference type="Pfam" id="PF09685">
    <property type="entry name" value="MamF_MmsF"/>
    <property type="match status" value="1"/>
</dbReference>
<comment type="caution">
    <text evidence="7">The sequence shown here is derived from an EMBL/GenBank/DDBJ whole genome shotgun (WGS) entry which is preliminary data.</text>
</comment>
<keyword evidence="8" id="KW-1185">Reference proteome</keyword>
<gene>
    <name evidence="7" type="ORF">GCM10007028_19930</name>
</gene>
<dbReference type="InterPro" id="IPR001387">
    <property type="entry name" value="Cro/C1-type_HTH"/>
</dbReference>
<dbReference type="Proteomes" id="UP000636004">
    <property type="component" value="Unassembled WGS sequence"/>
</dbReference>
<organism evidence="7 8">
    <name type="scientific">Algibacter mikhailovii</name>
    <dbReference type="NCBI Taxonomy" id="425498"/>
    <lineage>
        <taxon>Bacteria</taxon>
        <taxon>Pseudomonadati</taxon>
        <taxon>Bacteroidota</taxon>
        <taxon>Flavobacteriia</taxon>
        <taxon>Flavobacteriales</taxon>
        <taxon>Flavobacteriaceae</taxon>
        <taxon>Algibacter</taxon>
    </lineage>
</organism>
<dbReference type="GO" id="GO:0003677">
    <property type="term" value="F:DNA binding"/>
    <property type="evidence" value="ECO:0007669"/>
    <property type="project" value="InterPro"/>
</dbReference>
<comment type="subcellular location">
    <subcellularLocation>
        <location evidence="1">Membrane</location>
        <topology evidence="1">Multi-pass membrane protein</topology>
    </subcellularLocation>
</comment>
<dbReference type="SUPFAM" id="SSF47413">
    <property type="entry name" value="lambda repressor-like DNA-binding domains"/>
    <property type="match status" value="1"/>
</dbReference>